<dbReference type="GO" id="GO:0006508">
    <property type="term" value="P:proteolysis"/>
    <property type="evidence" value="ECO:0007669"/>
    <property type="project" value="UniProtKB-KW"/>
</dbReference>
<dbReference type="InterPro" id="IPR039785">
    <property type="entry name" value="MINY3/4"/>
</dbReference>
<dbReference type="Proteomes" id="UP001230188">
    <property type="component" value="Unassembled WGS sequence"/>
</dbReference>
<organism evidence="3 4">
    <name type="scientific">Chrysophaeum taylorii</name>
    <dbReference type="NCBI Taxonomy" id="2483200"/>
    <lineage>
        <taxon>Eukaryota</taxon>
        <taxon>Sar</taxon>
        <taxon>Stramenopiles</taxon>
        <taxon>Ochrophyta</taxon>
        <taxon>Pelagophyceae</taxon>
        <taxon>Pelagomonadales</taxon>
        <taxon>Pelagomonadaceae</taxon>
        <taxon>Chrysophaeum</taxon>
    </lineage>
</organism>
<protein>
    <recommendedName>
        <fullName evidence="2">Deubiquitinating enzyme MINDY-3/4 conserved domain-containing protein</fullName>
    </recommendedName>
</protein>
<name>A0AAD7XKN7_9STRA</name>
<proteinExistence type="inferred from homology"/>
<keyword evidence="4" id="KW-1185">Reference proteome</keyword>
<dbReference type="PANTHER" id="PTHR12473:SF8">
    <property type="entry name" value="UBIQUITIN CARBOXYL-TERMINAL HYDROLASE MINDY-4-RELATED"/>
    <property type="match status" value="1"/>
</dbReference>
<sequence length="445" mass="48400">MDLIRGATGCGALEAAQFLEMAGSVEAAIRLHDEVMGVSSSSSEAHSILFGESGVPGAWLQGIEVLESSEDLPLLVQRENGPCGALAALNALALAAEARPARDAVSEAMVSALGRCGSPKFARWRDRVGGEISEDGGVDDFFRPGGLALFCLSLVLTRGAEAVRNDVASEPGSSLPLVSSPHAFCGPELIDLLVRGVAAGSFFSPRERGTIGFLARDETNAVVSRGLKTPELPIFVLHGGDHFTLLWRSGEYWRHWNGLEPHRKLSVLRVENVDDSPPEAPRAHRAVPGELESVVQSRGQGSWRDREYELSTWTPDFLTTRGETPSSNSAVLFDFRQYPPGPRDAWRCLGCYHSRFETGRFGANAPGLTACAHCGKPRDVAGWTFWRAYSTLPDQTRRLIDRDYAPSILATIRTRWRLADLSVLHEGHLYPLGDPRLPADQIPVV</sequence>
<dbReference type="InterPro" id="IPR025257">
    <property type="entry name" value="MINDY-3/4_CD"/>
</dbReference>
<dbReference type="PANTHER" id="PTHR12473">
    <property type="entry name" value="UBIQUITIN CARBOXYL-TERMINAL HYDROLASE MINDY-4-RELATED"/>
    <property type="match status" value="1"/>
</dbReference>
<dbReference type="GO" id="GO:0071108">
    <property type="term" value="P:protein K48-linked deubiquitination"/>
    <property type="evidence" value="ECO:0007669"/>
    <property type="project" value="InterPro"/>
</dbReference>
<dbReference type="AlphaFoldDB" id="A0AAD7XKN7"/>
<dbReference type="GO" id="GO:0004843">
    <property type="term" value="F:cysteine-type deubiquitinase activity"/>
    <property type="evidence" value="ECO:0007669"/>
    <property type="project" value="UniProtKB-EC"/>
</dbReference>
<dbReference type="EMBL" id="JAQMWT010000238">
    <property type="protein sequence ID" value="KAJ8607025.1"/>
    <property type="molecule type" value="Genomic_DNA"/>
</dbReference>
<evidence type="ECO:0000313" key="3">
    <source>
        <dbReference type="EMBL" id="KAJ8607025.1"/>
    </source>
</evidence>
<dbReference type="GO" id="GO:1990380">
    <property type="term" value="F:K48-linked deubiquitinase activity"/>
    <property type="evidence" value="ECO:0007669"/>
    <property type="project" value="InterPro"/>
</dbReference>
<evidence type="ECO:0000256" key="1">
    <source>
        <dbReference type="ARBA" id="ARBA00011074"/>
    </source>
</evidence>
<gene>
    <name evidence="3" type="ORF">CTAYLR_006247</name>
</gene>
<feature type="domain" description="Deubiquitinating enzyme MINDY-3/4 conserved" evidence="2">
    <location>
        <begin position="46"/>
        <end position="275"/>
    </location>
</feature>
<evidence type="ECO:0000259" key="2">
    <source>
        <dbReference type="SMART" id="SM01174"/>
    </source>
</evidence>
<evidence type="ECO:0000313" key="4">
    <source>
        <dbReference type="Proteomes" id="UP001230188"/>
    </source>
</evidence>
<accession>A0AAD7XKN7</accession>
<comment type="caution">
    <text evidence="3">The sequence shown here is derived from an EMBL/GenBank/DDBJ whole genome shotgun (WGS) entry which is preliminary data.</text>
</comment>
<comment type="similarity">
    <text evidence="1">Belongs to the MINDY deubiquitinase family. FAM188 subfamily.</text>
</comment>
<dbReference type="Pfam" id="PF13898">
    <property type="entry name" value="MINDY-3_4_CD"/>
    <property type="match status" value="1"/>
</dbReference>
<reference evidence="3" key="1">
    <citation type="submission" date="2023-01" db="EMBL/GenBank/DDBJ databases">
        <title>Metagenome sequencing of chrysophaentin producing Chrysophaeum taylorii.</title>
        <authorList>
            <person name="Davison J."/>
            <person name="Bewley C."/>
        </authorList>
    </citation>
    <scope>NUCLEOTIDE SEQUENCE</scope>
    <source>
        <strain evidence="3">NIES-1699</strain>
    </source>
</reference>
<dbReference type="SMART" id="SM01174">
    <property type="entry name" value="DUF4205"/>
    <property type="match status" value="1"/>
</dbReference>